<proteinExistence type="predicted"/>
<keyword evidence="3" id="KW-1185">Reference proteome</keyword>
<evidence type="ECO:0000313" key="3">
    <source>
        <dbReference type="Proteomes" id="UP000275078"/>
    </source>
</evidence>
<organism evidence="2 3">
    <name type="scientific">Ascobolus immersus RN42</name>
    <dbReference type="NCBI Taxonomy" id="1160509"/>
    <lineage>
        <taxon>Eukaryota</taxon>
        <taxon>Fungi</taxon>
        <taxon>Dikarya</taxon>
        <taxon>Ascomycota</taxon>
        <taxon>Pezizomycotina</taxon>
        <taxon>Pezizomycetes</taxon>
        <taxon>Pezizales</taxon>
        <taxon>Ascobolaceae</taxon>
        <taxon>Ascobolus</taxon>
    </lineage>
</organism>
<keyword evidence="1" id="KW-0175">Coiled coil</keyword>
<evidence type="ECO:0000313" key="2">
    <source>
        <dbReference type="EMBL" id="RPA72518.1"/>
    </source>
</evidence>
<dbReference type="AlphaFoldDB" id="A0A3N4HIM4"/>
<feature type="coiled-coil region" evidence="1">
    <location>
        <begin position="7"/>
        <end position="34"/>
    </location>
</feature>
<accession>A0A3N4HIM4</accession>
<sequence>MTANLTTSTLKEELRQLTEKLLHLEQQEARKSAEASLSAKYAALHAALAKALSIEDLDHRRELEGFIEASVDNLLVLITASESKNKKDEDQVQARQIRRSINAVDHARKRVKLDSTSSEVSATTITASISVKRKRDEAQNTENINKGLCNEICVVCRTTKAKGISLLHKLAPRGLSARDIEAEGIRIQNGTLFQQNMLWKEQHWEAYRIAGDGSSYEGHFPCDCCDDLGLKRKTLPFARCYRMSLDGACANCIWTSRECLSRYDVEGGEEPLRYYRRATKPKTWLLGRCHVNHCS</sequence>
<evidence type="ECO:0000256" key="1">
    <source>
        <dbReference type="SAM" id="Coils"/>
    </source>
</evidence>
<name>A0A3N4HIM4_ASCIM</name>
<dbReference type="Proteomes" id="UP000275078">
    <property type="component" value="Unassembled WGS sequence"/>
</dbReference>
<protein>
    <submittedName>
        <fullName evidence="2">Uncharacterized protein</fullName>
    </submittedName>
</protein>
<reference evidence="2 3" key="1">
    <citation type="journal article" date="2018" name="Nat. Ecol. Evol.">
        <title>Pezizomycetes genomes reveal the molecular basis of ectomycorrhizal truffle lifestyle.</title>
        <authorList>
            <person name="Murat C."/>
            <person name="Payen T."/>
            <person name="Noel B."/>
            <person name="Kuo A."/>
            <person name="Morin E."/>
            <person name="Chen J."/>
            <person name="Kohler A."/>
            <person name="Krizsan K."/>
            <person name="Balestrini R."/>
            <person name="Da Silva C."/>
            <person name="Montanini B."/>
            <person name="Hainaut M."/>
            <person name="Levati E."/>
            <person name="Barry K.W."/>
            <person name="Belfiori B."/>
            <person name="Cichocki N."/>
            <person name="Clum A."/>
            <person name="Dockter R.B."/>
            <person name="Fauchery L."/>
            <person name="Guy J."/>
            <person name="Iotti M."/>
            <person name="Le Tacon F."/>
            <person name="Lindquist E.A."/>
            <person name="Lipzen A."/>
            <person name="Malagnac F."/>
            <person name="Mello A."/>
            <person name="Molinier V."/>
            <person name="Miyauchi S."/>
            <person name="Poulain J."/>
            <person name="Riccioni C."/>
            <person name="Rubini A."/>
            <person name="Sitrit Y."/>
            <person name="Splivallo R."/>
            <person name="Traeger S."/>
            <person name="Wang M."/>
            <person name="Zifcakova L."/>
            <person name="Wipf D."/>
            <person name="Zambonelli A."/>
            <person name="Paolocci F."/>
            <person name="Nowrousian M."/>
            <person name="Ottonello S."/>
            <person name="Baldrian P."/>
            <person name="Spatafora J.W."/>
            <person name="Henrissat B."/>
            <person name="Nagy L.G."/>
            <person name="Aury J.M."/>
            <person name="Wincker P."/>
            <person name="Grigoriev I.V."/>
            <person name="Bonfante P."/>
            <person name="Martin F.M."/>
        </authorList>
    </citation>
    <scope>NUCLEOTIDE SEQUENCE [LARGE SCALE GENOMIC DNA]</scope>
    <source>
        <strain evidence="2 3">RN42</strain>
    </source>
</reference>
<gene>
    <name evidence="2" type="ORF">BJ508DRAFT_334957</name>
</gene>
<dbReference type="EMBL" id="ML119858">
    <property type="protein sequence ID" value="RPA72518.1"/>
    <property type="molecule type" value="Genomic_DNA"/>
</dbReference>